<dbReference type="InterPro" id="IPR037291">
    <property type="entry name" value="DUF4139"/>
</dbReference>
<dbReference type="EMBL" id="BAABEX010000024">
    <property type="protein sequence ID" value="GAA4426380.1"/>
    <property type="molecule type" value="Genomic_DNA"/>
</dbReference>
<keyword evidence="7" id="KW-1185">Reference proteome</keyword>
<dbReference type="NCBIfam" id="TIGR02231">
    <property type="entry name" value="mucoidy inhibitor MuiA family protein"/>
    <property type="match status" value="1"/>
</dbReference>
<evidence type="ECO:0000256" key="2">
    <source>
        <dbReference type="SAM" id="MobiDB-lite"/>
    </source>
</evidence>
<organism evidence="6 7">
    <name type="scientific">Acidovorax lacteus</name>
    <dbReference type="NCBI Taxonomy" id="1924988"/>
    <lineage>
        <taxon>Bacteria</taxon>
        <taxon>Pseudomonadati</taxon>
        <taxon>Pseudomonadota</taxon>
        <taxon>Betaproteobacteria</taxon>
        <taxon>Burkholderiales</taxon>
        <taxon>Comamonadaceae</taxon>
        <taxon>Acidovorax</taxon>
    </lineage>
</organism>
<feature type="chain" id="PRO_5046064209" evidence="3">
    <location>
        <begin position="32"/>
        <end position="552"/>
    </location>
</feature>
<evidence type="ECO:0000313" key="6">
    <source>
        <dbReference type="EMBL" id="GAA4426380.1"/>
    </source>
</evidence>
<feature type="domain" description="DUF4140" evidence="5">
    <location>
        <begin position="48"/>
        <end position="135"/>
    </location>
</feature>
<dbReference type="Proteomes" id="UP001501788">
    <property type="component" value="Unassembled WGS sequence"/>
</dbReference>
<proteinExistence type="predicted"/>
<dbReference type="RefSeq" id="WP_345064859.1">
    <property type="nucleotide sequence ID" value="NZ_BAABEX010000024.1"/>
</dbReference>
<accession>A0ABP8LCG0</accession>
<evidence type="ECO:0000256" key="3">
    <source>
        <dbReference type="SAM" id="SignalP"/>
    </source>
</evidence>
<dbReference type="PANTHER" id="PTHR31005">
    <property type="entry name" value="DUF4139 DOMAIN-CONTAINING PROTEIN"/>
    <property type="match status" value="1"/>
</dbReference>
<sequence>MTCSIHPGRQIARNVLLLGACTGLLAGLATAQTVPAAEGPHASRLSRVTVYAGSAVVERTVRVATGARSLTLTCLPAGIDAQTLQVDADAGIRWGELQVRTEEREAQPSCASALDGRIRALEDQIAQVRAEAMAEQVAQGYLRSVAGLPAQPASASAAGGVGPVPAPGQIGATADALRRATLEAQTRSHQIERRLQALEQSLRPLQAERDRTAQQRSRVTTVTLRVAAERDGDLRLAYTLRGPGWQPTYRASLDTARRTVTMERQALVAQASGEDWVQVPLVLSTGQSLRATQGRLPRSSTWDVAPPPPPPTPAAAAANLAMPAPAPVMLARAAEAPPPSFDVTVTEGRFATEFSVPQRITVPSGSEKVALTLETVTLPATVLSRVAPAVEPVAYVVAELPTPPGVWPSASVTLLRDGSQAGTGRLDGAASPWALSFGRDELLVVQADTPQDQTATAGFGGTRTERRLRRDYRIESRHRSPVTLQVLHAAPLSRHERIEIESRYQPPVVDAAWNRQPGLVAWRQELAPGTTASFSAEHWVRYPRDLAVVEKP</sequence>
<feature type="coiled-coil region" evidence="1">
    <location>
        <begin position="188"/>
        <end position="215"/>
    </location>
</feature>
<keyword evidence="1" id="KW-0175">Coiled coil</keyword>
<evidence type="ECO:0000259" key="4">
    <source>
        <dbReference type="Pfam" id="PF13598"/>
    </source>
</evidence>
<dbReference type="PANTHER" id="PTHR31005:SF8">
    <property type="entry name" value="DUF4139 DOMAIN-CONTAINING PROTEIN"/>
    <property type="match status" value="1"/>
</dbReference>
<dbReference type="InterPro" id="IPR025554">
    <property type="entry name" value="DUF4140"/>
</dbReference>
<protein>
    <submittedName>
        <fullName evidence="6">Mucoidy inhibitor MuiA</fullName>
    </submittedName>
</protein>
<feature type="region of interest" description="Disordered" evidence="2">
    <location>
        <begin position="290"/>
        <end position="313"/>
    </location>
</feature>
<comment type="caution">
    <text evidence="6">The sequence shown here is derived from an EMBL/GenBank/DDBJ whole genome shotgun (WGS) entry which is preliminary data.</text>
</comment>
<feature type="signal peptide" evidence="3">
    <location>
        <begin position="1"/>
        <end position="31"/>
    </location>
</feature>
<dbReference type="InterPro" id="IPR011935">
    <property type="entry name" value="CHP02231"/>
</dbReference>
<dbReference type="Pfam" id="PF13598">
    <property type="entry name" value="DUF4139"/>
    <property type="match status" value="1"/>
</dbReference>
<gene>
    <name evidence="6" type="primary">muiA</name>
    <name evidence="6" type="ORF">GCM10023090_22320</name>
</gene>
<keyword evidence="3" id="KW-0732">Signal</keyword>
<feature type="domain" description="DUF4139" evidence="4">
    <location>
        <begin position="234"/>
        <end position="544"/>
    </location>
</feature>
<name>A0ABP8LCG0_9BURK</name>
<evidence type="ECO:0000256" key="1">
    <source>
        <dbReference type="SAM" id="Coils"/>
    </source>
</evidence>
<reference evidence="7" key="1">
    <citation type="journal article" date="2019" name="Int. J. Syst. Evol. Microbiol.">
        <title>The Global Catalogue of Microorganisms (GCM) 10K type strain sequencing project: providing services to taxonomists for standard genome sequencing and annotation.</title>
        <authorList>
            <consortium name="The Broad Institute Genomics Platform"/>
            <consortium name="The Broad Institute Genome Sequencing Center for Infectious Disease"/>
            <person name="Wu L."/>
            <person name="Ma J."/>
        </authorList>
    </citation>
    <scope>NUCLEOTIDE SEQUENCE [LARGE SCALE GENOMIC DNA]</scope>
    <source>
        <strain evidence="7">JCM 31890</strain>
    </source>
</reference>
<evidence type="ECO:0000313" key="7">
    <source>
        <dbReference type="Proteomes" id="UP001501788"/>
    </source>
</evidence>
<dbReference type="Pfam" id="PF13600">
    <property type="entry name" value="DUF4140"/>
    <property type="match status" value="1"/>
</dbReference>
<feature type="coiled-coil region" evidence="1">
    <location>
        <begin position="111"/>
        <end position="138"/>
    </location>
</feature>
<evidence type="ECO:0000259" key="5">
    <source>
        <dbReference type="Pfam" id="PF13600"/>
    </source>
</evidence>